<name>A0AA88KVQ0_ARTSF</name>
<dbReference type="InterPro" id="IPR056345">
    <property type="entry name" value="Znf-C2H2_CIZ1"/>
</dbReference>
<evidence type="ECO:0000256" key="1">
    <source>
        <dbReference type="SAM" id="MobiDB-lite"/>
    </source>
</evidence>
<feature type="region of interest" description="Disordered" evidence="1">
    <location>
        <begin position="76"/>
        <end position="131"/>
    </location>
</feature>
<dbReference type="Proteomes" id="UP001187531">
    <property type="component" value="Unassembled WGS sequence"/>
</dbReference>
<dbReference type="PANTHER" id="PTHR15491">
    <property type="match status" value="1"/>
</dbReference>
<keyword evidence="4" id="KW-1185">Reference proteome</keyword>
<evidence type="ECO:0000313" key="3">
    <source>
        <dbReference type="EMBL" id="KAK2705372.1"/>
    </source>
</evidence>
<dbReference type="PANTHER" id="PTHR15491:SF9">
    <property type="entry name" value="CIP1-INTERACTING ZINC FINGER PROTEIN"/>
    <property type="match status" value="1"/>
</dbReference>
<feature type="compositionally biased region" description="Polar residues" evidence="1">
    <location>
        <begin position="23"/>
        <end position="34"/>
    </location>
</feature>
<gene>
    <name evidence="3" type="ORF">QYM36_017417</name>
</gene>
<dbReference type="GO" id="GO:0005634">
    <property type="term" value="C:nucleus"/>
    <property type="evidence" value="ECO:0007669"/>
    <property type="project" value="TreeGrafter"/>
</dbReference>
<feature type="domain" description="C2H2-type" evidence="2">
    <location>
        <begin position="290"/>
        <end position="312"/>
    </location>
</feature>
<dbReference type="InterPro" id="IPR026811">
    <property type="entry name" value="CIZ1"/>
</dbReference>
<dbReference type="Pfam" id="PF23330">
    <property type="entry name" value="zf-C2H2_14"/>
    <property type="match status" value="1"/>
</dbReference>
<feature type="region of interest" description="Disordered" evidence="1">
    <location>
        <begin position="194"/>
        <end position="278"/>
    </location>
</feature>
<dbReference type="AlphaFoldDB" id="A0AA88KVQ0"/>
<evidence type="ECO:0000313" key="4">
    <source>
        <dbReference type="Proteomes" id="UP001187531"/>
    </source>
</evidence>
<feature type="compositionally biased region" description="Basic and acidic residues" evidence="1">
    <location>
        <begin position="251"/>
        <end position="264"/>
    </location>
</feature>
<proteinExistence type="predicted"/>
<evidence type="ECO:0000259" key="2">
    <source>
        <dbReference type="PROSITE" id="PS00028"/>
    </source>
</evidence>
<feature type="non-terminal residue" evidence="3">
    <location>
        <position position="412"/>
    </location>
</feature>
<dbReference type="InterPro" id="IPR013087">
    <property type="entry name" value="Znf_C2H2_type"/>
</dbReference>
<comment type="caution">
    <text evidence="3">The sequence shown here is derived from an EMBL/GenBank/DDBJ whole genome shotgun (WGS) entry which is preliminary data.</text>
</comment>
<dbReference type="EMBL" id="JAVRJZ010000021">
    <property type="protein sequence ID" value="KAK2705372.1"/>
    <property type="molecule type" value="Genomic_DNA"/>
</dbReference>
<feature type="region of interest" description="Disordered" evidence="1">
    <location>
        <begin position="1"/>
        <end position="42"/>
    </location>
</feature>
<protein>
    <recommendedName>
        <fullName evidence="2">C2H2-type domain-containing protein</fullName>
    </recommendedName>
</protein>
<organism evidence="3 4">
    <name type="scientific">Artemia franciscana</name>
    <name type="common">Brine shrimp</name>
    <name type="synonym">Artemia sanfranciscana</name>
    <dbReference type="NCBI Taxonomy" id="6661"/>
    <lineage>
        <taxon>Eukaryota</taxon>
        <taxon>Metazoa</taxon>
        <taxon>Ecdysozoa</taxon>
        <taxon>Arthropoda</taxon>
        <taxon>Crustacea</taxon>
        <taxon>Branchiopoda</taxon>
        <taxon>Anostraca</taxon>
        <taxon>Artemiidae</taxon>
        <taxon>Artemia</taxon>
    </lineage>
</organism>
<accession>A0AA88KVQ0</accession>
<feature type="compositionally biased region" description="Basic and acidic residues" evidence="1">
    <location>
        <begin position="96"/>
        <end position="130"/>
    </location>
</feature>
<reference evidence="3" key="1">
    <citation type="submission" date="2023-07" db="EMBL/GenBank/DDBJ databases">
        <title>Chromosome-level genome assembly of Artemia franciscana.</title>
        <authorList>
            <person name="Jo E."/>
        </authorList>
    </citation>
    <scope>NUCLEOTIDE SEQUENCE</scope>
    <source>
        <tissue evidence="3">Whole body</tissue>
    </source>
</reference>
<feature type="compositionally biased region" description="Basic and acidic residues" evidence="1">
    <location>
        <begin position="201"/>
        <end position="214"/>
    </location>
</feature>
<feature type="compositionally biased region" description="Basic and acidic residues" evidence="1">
    <location>
        <begin position="10"/>
        <end position="22"/>
    </location>
</feature>
<dbReference type="PROSITE" id="PS00028">
    <property type="entry name" value="ZINC_FINGER_C2H2_1"/>
    <property type="match status" value="1"/>
</dbReference>
<sequence>MYNRNDNAYGDERRRWNADDRYTQPSRYQDTGISSGLRGNDYQSRQSLMSTNYDDIRSFNANSGRVALLQENEMRRQETLERRSDSYGSGGQYGGFRERGDRPRKSVYDEGPYHRQETERYPPRREEPLRGRGLLGEPEQQFLRPQPNMVHQMESEAKLALANTLINALVQSQQQPVLPTPAPLMAQPLMNASLFGGGVRGRRDEPRYRRDEARGYGQKMTRKEFGDRRRDEKPYDRKKNIQAKQTPSRGKAGDKENGKKDKTPSKGARQGKDEEDNTPYKGLPKRYFFCHLCYKEVWNGPSFERHLKGAMHNDVLKRTEEVHNARIESLRLLSQLQEEKREKNNDRRYVPGAMQHCNMCDADFSGSLFRHRKSKTHLALKAFIHPKCYMCNEDFHSRIDRDEHFLTAKHLK</sequence>
<feature type="compositionally biased region" description="Basic and acidic residues" evidence="1">
    <location>
        <begin position="221"/>
        <end position="239"/>
    </location>
</feature>
<feature type="compositionally biased region" description="Basic and acidic residues" evidence="1">
    <location>
        <begin position="76"/>
        <end position="85"/>
    </location>
</feature>